<keyword evidence="6" id="KW-1185">Reference proteome</keyword>
<evidence type="ECO:0000313" key="5">
    <source>
        <dbReference type="EMBL" id="TJZ77724.1"/>
    </source>
</evidence>
<keyword evidence="1 3" id="KW-0732">Signal</keyword>
<evidence type="ECO:0000256" key="2">
    <source>
        <dbReference type="ARBA" id="ARBA00093774"/>
    </source>
</evidence>
<organism evidence="5 6">
    <name type="scientific">Rhodococcus oryzae</name>
    <dbReference type="NCBI Taxonomy" id="2571143"/>
    <lineage>
        <taxon>Bacteria</taxon>
        <taxon>Bacillati</taxon>
        <taxon>Actinomycetota</taxon>
        <taxon>Actinomycetes</taxon>
        <taxon>Mycobacteriales</taxon>
        <taxon>Nocardiaceae</taxon>
        <taxon>Rhodococcus</taxon>
    </lineage>
</organism>
<dbReference type="EMBL" id="SUMD01000005">
    <property type="protein sequence ID" value="TJZ77724.1"/>
    <property type="molecule type" value="Genomic_DNA"/>
</dbReference>
<feature type="domain" description="Low molecular weight antigen MTB12-like C-terminal" evidence="4">
    <location>
        <begin position="50"/>
        <end position="160"/>
    </location>
</feature>
<evidence type="ECO:0000259" key="4">
    <source>
        <dbReference type="Pfam" id="PF26580"/>
    </source>
</evidence>
<evidence type="ECO:0000313" key="6">
    <source>
        <dbReference type="Proteomes" id="UP000305109"/>
    </source>
</evidence>
<protein>
    <recommendedName>
        <fullName evidence="4">Low molecular weight antigen MTB12-like C-terminal domain-containing protein</fullName>
    </recommendedName>
</protein>
<accession>A0ABY2RJ73</accession>
<evidence type="ECO:0000256" key="3">
    <source>
        <dbReference type="SAM" id="SignalP"/>
    </source>
</evidence>
<reference evidence="5 6" key="1">
    <citation type="submission" date="2019-04" db="EMBL/GenBank/DDBJ databases">
        <title>Rhodococcus oryzae sp. nov., a novel actinomycete isolated from rhizosphere soil of rice (Oryza sativa L.).</title>
        <authorList>
            <person name="Li C."/>
        </authorList>
    </citation>
    <scope>NUCLEOTIDE SEQUENCE [LARGE SCALE GENOMIC DNA]</scope>
    <source>
        <strain evidence="5 6">NEAU-CX67</strain>
    </source>
</reference>
<dbReference type="InterPro" id="IPR058644">
    <property type="entry name" value="Mtb12-like_C"/>
</dbReference>
<gene>
    <name evidence="5" type="ORF">FCG67_11595</name>
</gene>
<dbReference type="PROSITE" id="PS51257">
    <property type="entry name" value="PROKAR_LIPOPROTEIN"/>
    <property type="match status" value="1"/>
</dbReference>
<name>A0ABY2RJ73_9NOCA</name>
<proteinExistence type="inferred from homology"/>
<dbReference type="Proteomes" id="UP000305109">
    <property type="component" value="Unassembled WGS sequence"/>
</dbReference>
<feature type="signal peptide" evidence="3">
    <location>
        <begin position="1"/>
        <end position="20"/>
    </location>
</feature>
<sequence length="164" mass="16443">MMLRKTLIAGVAVAAALSLAACGDDTNTAETTSTAKATTTAADSSLDYPPAPSAVELNAMLVKGLDPATPAAEKVTLVQDGESDPGLFDAVAAAAKQSNATVTVVDPILDNGDGTLTATVNMDIGGQVSAGTAGFVVENGQWKLSKEYACNIVKLANLTSPACV</sequence>
<dbReference type="Pfam" id="PF26580">
    <property type="entry name" value="Mtb12_C"/>
    <property type="match status" value="1"/>
</dbReference>
<evidence type="ECO:0000256" key="1">
    <source>
        <dbReference type="ARBA" id="ARBA00022729"/>
    </source>
</evidence>
<comment type="caution">
    <text evidence="5">The sequence shown here is derived from an EMBL/GenBank/DDBJ whole genome shotgun (WGS) entry which is preliminary data.</text>
</comment>
<comment type="similarity">
    <text evidence="2">Belongs to the MTB12 family.</text>
</comment>
<feature type="chain" id="PRO_5046799739" description="Low molecular weight antigen MTB12-like C-terminal domain-containing protein" evidence="3">
    <location>
        <begin position="21"/>
        <end position="164"/>
    </location>
</feature>